<gene>
    <name evidence="1" type="ORF">F4821DRAFT_229990</name>
</gene>
<dbReference type="Proteomes" id="UP001497680">
    <property type="component" value="Unassembled WGS sequence"/>
</dbReference>
<organism evidence="1 2">
    <name type="scientific">Hypoxylon rubiginosum</name>
    <dbReference type="NCBI Taxonomy" id="110542"/>
    <lineage>
        <taxon>Eukaryota</taxon>
        <taxon>Fungi</taxon>
        <taxon>Dikarya</taxon>
        <taxon>Ascomycota</taxon>
        <taxon>Pezizomycotina</taxon>
        <taxon>Sordariomycetes</taxon>
        <taxon>Xylariomycetidae</taxon>
        <taxon>Xylariales</taxon>
        <taxon>Hypoxylaceae</taxon>
        <taxon>Hypoxylon</taxon>
    </lineage>
</organism>
<keyword evidence="2" id="KW-1185">Reference proteome</keyword>
<dbReference type="EMBL" id="MU394292">
    <property type="protein sequence ID" value="KAI6090240.1"/>
    <property type="molecule type" value="Genomic_DNA"/>
</dbReference>
<proteinExistence type="predicted"/>
<name>A0ACC0DBY2_9PEZI</name>
<protein>
    <submittedName>
        <fullName evidence="1">Uncharacterized protein</fullName>
    </submittedName>
</protein>
<evidence type="ECO:0000313" key="2">
    <source>
        <dbReference type="Proteomes" id="UP001497680"/>
    </source>
</evidence>
<evidence type="ECO:0000313" key="1">
    <source>
        <dbReference type="EMBL" id="KAI6090240.1"/>
    </source>
</evidence>
<comment type="caution">
    <text evidence="1">The sequence shown here is derived from an EMBL/GenBank/DDBJ whole genome shotgun (WGS) entry which is preliminary data.</text>
</comment>
<reference evidence="1 2" key="1">
    <citation type="journal article" date="2022" name="New Phytol.">
        <title>Ecological generalism drives hyperdiversity of secondary metabolite gene clusters in xylarialean endophytes.</title>
        <authorList>
            <person name="Franco M.E.E."/>
            <person name="Wisecaver J.H."/>
            <person name="Arnold A.E."/>
            <person name="Ju Y.M."/>
            <person name="Slot J.C."/>
            <person name="Ahrendt S."/>
            <person name="Moore L.P."/>
            <person name="Eastman K.E."/>
            <person name="Scott K."/>
            <person name="Konkel Z."/>
            <person name="Mondo S.J."/>
            <person name="Kuo A."/>
            <person name="Hayes R.D."/>
            <person name="Haridas S."/>
            <person name="Andreopoulos B."/>
            <person name="Riley R."/>
            <person name="LaButti K."/>
            <person name="Pangilinan J."/>
            <person name="Lipzen A."/>
            <person name="Amirebrahimi M."/>
            <person name="Yan J."/>
            <person name="Adam C."/>
            <person name="Keymanesh K."/>
            <person name="Ng V."/>
            <person name="Louie K."/>
            <person name="Northen T."/>
            <person name="Drula E."/>
            <person name="Henrissat B."/>
            <person name="Hsieh H.M."/>
            <person name="Youens-Clark K."/>
            <person name="Lutzoni F."/>
            <person name="Miadlikowska J."/>
            <person name="Eastwood D.C."/>
            <person name="Hamelin R.C."/>
            <person name="Grigoriev I.V."/>
            <person name="U'Ren J.M."/>
        </authorList>
    </citation>
    <scope>NUCLEOTIDE SEQUENCE [LARGE SCALE GENOMIC DNA]</scope>
    <source>
        <strain evidence="1 2">ER1909</strain>
    </source>
</reference>
<accession>A0ACC0DBY2</accession>
<sequence length="153" mass="16174">MKSFAILMGAALVATSASAQRAIVKTNCPAPVVFVESFPNEGIGAPPAALTPNTTWSEDLHPSGSTIKIDTGSDLAHPLVFDYFFSADSEYIFYELSSELGNPFGKTHVVLTPDAGCVAFDCAAFDPGCYSRTEAKKVYGCPQPVDLTLTLCA</sequence>